<gene>
    <name evidence="2" type="ORF">H4Q32_022810</name>
</gene>
<proteinExistence type="predicted"/>
<name>A0ABQ8MS98_LABRO</name>
<comment type="caution">
    <text evidence="2">The sequence shown here is derived from an EMBL/GenBank/DDBJ whole genome shotgun (WGS) entry which is preliminary data.</text>
</comment>
<dbReference type="EMBL" id="JACTAM010000004">
    <property type="protein sequence ID" value="KAI2665725.1"/>
    <property type="molecule type" value="Genomic_DNA"/>
</dbReference>
<feature type="region of interest" description="Disordered" evidence="1">
    <location>
        <begin position="418"/>
        <end position="473"/>
    </location>
</feature>
<sequence length="756" mass="82490">MASTSKAFRKCVDPCPRYLTPDDTHDLCVFCLGEEHARDVLEGAVCVHCELFPMRKLRSRLSLFSREEGQPPVPRGSGPSAAEARRKMSSWGSQVDLADELKKGLSLSRASVAGEDELLADDDVVSLTSSDPAASALLGPSQEEQEMLEDEEAEAEPFLISCPAYEELLEVMDRATVRLDLPWKRAREVAPRGRLDERYLSDHNLPAQVSLPFLPDLHTEIGKVWKRPFSSRIHNFPHSNYANIEGMREHGYQRMPPVEETLASYLSVGKASSLKTPSLPSIPLQVTSRLNGRAYAAAGQAVGALHTMAVLQAYQADLLKDLDKGQGLSPDEVAELRRTTDLALRATKQAATAMGRSMGAMVVTERHLWVNLADLGKKERGFLLDAPVSPSELFGTSVETVVEKFREARARSAAFKTFIPRRSRSEPEQYGGPGPSRSEGRRQAQKTSVATRAPPPPAGGSGRKRGSRGGRQDLREVIQTRQRARRGHSNGLDGFSEGFSESSGVMRRNHGGVLFEHPPLIFNHGYGLLAWVCLPELLDILDRHIDHRVETLCLHPALRGFGCGVSALHTDLLPMPSGDLAVAPPRSGLGSAGLGRAGPVLSIEERWLPVISDPRISSWECATMLPFLRKGFLLEFVFLGEIRCPSRVSGVEPGLDTLPFLGCSPPIEGLPEHCPIGQLRFALTAFPRPKGTFAGQISSKASVQGTVMLPFLRKGSLSSSPWGDQWLLLSMGVEACRDTLPYPVWLSVSALGSFSG</sequence>
<evidence type="ECO:0000313" key="3">
    <source>
        <dbReference type="Proteomes" id="UP000830375"/>
    </source>
</evidence>
<accession>A0ABQ8MS98</accession>
<feature type="region of interest" description="Disordered" evidence="1">
    <location>
        <begin position="66"/>
        <end position="91"/>
    </location>
</feature>
<evidence type="ECO:0000256" key="1">
    <source>
        <dbReference type="SAM" id="MobiDB-lite"/>
    </source>
</evidence>
<dbReference type="Proteomes" id="UP000830375">
    <property type="component" value="Unassembled WGS sequence"/>
</dbReference>
<organism evidence="2 3">
    <name type="scientific">Labeo rohita</name>
    <name type="common">Indian major carp</name>
    <name type="synonym">Cyprinus rohita</name>
    <dbReference type="NCBI Taxonomy" id="84645"/>
    <lineage>
        <taxon>Eukaryota</taxon>
        <taxon>Metazoa</taxon>
        <taxon>Chordata</taxon>
        <taxon>Craniata</taxon>
        <taxon>Vertebrata</taxon>
        <taxon>Euteleostomi</taxon>
        <taxon>Actinopterygii</taxon>
        <taxon>Neopterygii</taxon>
        <taxon>Teleostei</taxon>
        <taxon>Ostariophysi</taxon>
        <taxon>Cypriniformes</taxon>
        <taxon>Cyprinidae</taxon>
        <taxon>Labeoninae</taxon>
        <taxon>Labeonini</taxon>
        <taxon>Labeo</taxon>
    </lineage>
</organism>
<reference evidence="2 3" key="1">
    <citation type="submission" date="2022-01" db="EMBL/GenBank/DDBJ databases">
        <title>A high-quality chromosome-level genome assembly of rohu carp, Labeo rohita.</title>
        <authorList>
            <person name="Arick M.A. II"/>
            <person name="Hsu C.-Y."/>
            <person name="Magbanua Z."/>
            <person name="Pechanova O."/>
            <person name="Grover C."/>
            <person name="Miller E."/>
            <person name="Thrash A."/>
            <person name="Ezzel L."/>
            <person name="Alam S."/>
            <person name="Benzie J."/>
            <person name="Hamilton M."/>
            <person name="Karsi A."/>
            <person name="Lawrence M.L."/>
            <person name="Peterson D.G."/>
        </authorList>
    </citation>
    <scope>NUCLEOTIDE SEQUENCE [LARGE SCALE GENOMIC DNA]</scope>
    <source>
        <strain evidence="3">BAU-BD-2019</strain>
        <tissue evidence="2">Blood</tissue>
    </source>
</reference>
<keyword evidence="3" id="KW-1185">Reference proteome</keyword>
<evidence type="ECO:0000313" key="2">
    <source>
        <dbReference type="EMBL" id="KAI2665725.1"/>
    </source>
</evidence>
<protein>
    <submittedName>
        <fullName evidence="2">Lamina-associated polypeptide 2, isoform alpha</fullName>
    </submittedName>
</protein>